<protein>
    <submittedName>
        <fullName evidence="1">Uncharacterized protein</fullName>
    </submittedName>
</protein>
<accession>A0A6C0AP56</accession>
<dbReference type="EMBL" id="MN740730">
    <property type="protein sequence ID" value="QHS81141.1"/>
    <property type="molecule type" value="Genomic_DNA"/>
</dbReference>
<reference evidence="1" key="1">
    <citation type="journal article" date="2020" name="Nature">
        <title>Giant virus diversity and host interactions through global metagenomics.</title>
        <authorList>
            <person name="Schulz F."/>
            <person name="Roux S."/>
            <person name="Paez-Espino D."/>
            <person name="Jungbluth S."/>
            <person name="Walsh D.A."/>
            <person name="Denef V.J."/>
            <person name="McMahon K.D."/>
            <person name="Konstantinidis K.T."/>
            <person name="Eloe-Fadrosh E.A."/>
            <person name="Kyrpides N.C."/>
            <person name="Woyke T."/>
        </authorList>
    </citation>
    <scope>NUCLEOTIDE SEQUENCE</scope>
    <source>
        <strain evidence="1">GVMAG-S-1101161-73</strain>
    </source>
</reference>
<organism evidence="1">
    <name type="scientific">viral metagenome</name>
    <dbReference type="NCBI Taxonomy" id="1070528"/>
    <lineage>
        <taxon>unclassified sequences</taxon>
        <taxon>metagenomes</taxon>
        <taxon>organismal metagenomes</taxon>
    </lineage>
</organism>
<evidence type="ECO:0000313" key="1">
    <source>
        <dbReference type="EMBL" id="QHS81141.1"/>
    </source>
</evidence>
<proteinExistence type="predicted"/>
<sequence>MDDPFAILKHPFENSENPQTYAENVWTKVHREPARHMLGLVGGNEVSLPQGNMVDVESDLRRLNYPLTYCPGREYQPPATKQSTLYRKSTKGSVKIDVTQKHLPAIQMWPYAATFAPVPMKVTQCGRPEKY</sequence>
<dbReference type="AlphaFoldDB" id="A0A6C0AP56"/>
<name>A0A6C0AP56_9ZZZZ</name>